<reference evidence="2" key="1">
    <citation type="journal article" date="2023" name="G3 (Bethesda)">
        <title>Genome assembly and association tests identify interacting loci associated with vigor, precocity, and sex in interspecific pistachio rootstocks.</title>
        <authorList>
            <person name="Palmer W."/>
            <person name="Jacygrad E."/>
            <person name="Sagayaradj S."/>
            <person name="Cavanaugh K."/>
            <person name="Han R."/>
            <person name="Bertier L."/>
            <person name="Beede B."/>
            <person name="Kafkas S."/>
            <person name="Golino D."/>
            <person name="Preece J."/>
            <person name="Michelmore R."/>
        </authorList>
    </citation>
    <scope>NUCLEOTIDE SEQUENCE [LARGE SCALE GENOMIC DNA]</scope>
</reference>
<proteinExistence type="predicted"/>
<name>A0ACC0X5Z9_9ROSI</name>
<evidence type="ECO:0000313" key="1">
    <source>
        <dbReference type="EMBL" id="KAJ0010257.1"/>
    </source>
</evidence>
<keyword evidence="2" id="KW-1185">Reference proteome</keyword>
<accession>A0ACC0X5Z9</accession>
<dbReference type="Proteomes" id="UP001163603">
    <property type="component" value="Chromosome 14"/>
</dbReference>
<comment type="caution">
    <text evidence="1">The sequence shown here is derived from an EMBL/GenBank/DDBJ whole genome shotgun (WGS) entry which is preliminary data.</text>
</comment>
<organism evidence="1 2">
    <name type="scientific">Pistacia integerrima</name>
    <dbReference type="NCBI Taxonomy" id="434235"/>
    <lineage>
        <taxon>Eukaryota</taxon>
        <taxon>Viridiplantae</taxon>
        <taxon>Streptophyta</taxon>
        <taxon>Embryophyta</taxon>
        <taxon>Tracheophyta</taxon>
        <taxon>Spermatophyta</taxon>
        <taxon>Magnoliopsida</taxon>
        <taxon>eudicotyledons</taxon>
        <taxon>Gunneridae</taxon>
        <taxon>Pentapetalae</taxon>
        <taxon>rosids</taxon>
        <taxon>malvids</taxon>
        <taxon>Sapindales</taxon>
        <taxon>Anacardiaceae</taxon>
        <taxon>Pistacia</taxon>
    </lineage>
</organism>
<protein>
    <submittedName>
        <fullName evidence="1">Uncharacterized protein</fullName>
    </submittedName>
</protein>
<evidence type="ECO:0000313" key="2">
    <source>
        <dbReference type="Proteomes" id="UP001163603"/>
    </source>
</evidence>
<gene>
    <name evidence="1" type="ORF">Pint_34007</name>
</gene>
<sequence>MTFTKGAKVADKRIPMQPCLHTCGIKNHQIRSRSISCSKVKIEIYGDTDYENLWPASKKLVIVRGTVECSNEKRLHGEESSKREDSVPTRRPPEHCHVKGSYEAHDISAALKVHEIK</sequence>
<dbReference type="EMBL" id="CM047749">
    <property type="protein sequence ID" value="KAJ0010257.1"/>
    <property type="molecule type" value="Genomic_DNA"/>
</dbReference>